<evidence type="ECO:0000256" key="3">
    <source>
        <dbReference type="PROSITE-ProRule" id="PRU00283"/>
    </source>
</evidence>
<feature type="region of interest" description="Disordered" evidence="5">
    <location>
        <begin position="67"/>
        <end position="87"/>
    </location>
</feature>
<proteinExistence type="inferred from homology"/>
<dbReference type="PANTHER" id="PTHR47972:SF9">
    <property type="entry name" value="KINESIN-LIKE PROTEIN KIN-14U"/>
    <property type="match status" value="1"/>
</dbReference>
<keyword evidence="3" id="KW-0547">Nucleotide-binding</keyword>
<evidence type="ECO:0000256" key="1">
    <source>
        <dbReference type="ARBA" id="ARBA00022701"/>
    </source>
</evidence>
<dbReference type="EMBL" id="SWLB01000021">
    <property type="protein sequence ID" value="KAF3324669.1"/>
    <property type="molecule type" value="Genomic_DNA"/>
</dbReference>
<dbReference type="Proteomes" id="UP000623129">
    <property type="component" value="Unassembled WGS sequence"/>
</dbReference>
<name>A0A833QLD7_9POAL</name>
<dbReference type="SMART" id="SM00129">
    <property type="entry name" value="KISc"/>
    <property type="match status" value="1"/>
</dbReference>
<keyword evidence="8" id="KW-1185">Reference proteome</keyword>
<keyword evidence="4" id="KW-0175">Coiled coil</keyword>
<comment type="caution">
    <text evidence="7">The sequence shown here is derived from an EMBL/GenBank/DDBJ whole genome shotgun (WGS) entry which is preliminary data.</text>
</comment>
<evidence type="ECO:0000259" key="6">
    <source>
        <dbReference type="PROSITE" id="PS50067"/>
    </source>
</evidence>
<dbReference type="PANTHER" id="PTHR47972">
    <property type="entry name" value="KINESIN-LIKE PROTEIN KLP-3"/>
    <property type="match status" value="1"/>
</dbReference>
<dbReference type="InterPro" id="IPR001752">
    <property type="entry name" value="Kinesin_motor_dom"/>
</dbReference>
<protein>
    <submittedName>
        <fullName evidence="7">Kinesin-like protein klp-3 isoform X1</fullName>
    </submittedName>
</protein>
<dbReference type="Gene3D" id="3.40.850.10">
    <property type="entry name" value="Kinesin motor domain"/>
    <property type="match status" value="1"/>
</dbReference>
<dbReference type="SUPFAM" id="SSF52540">
    <property type="entry name" value="P-loop containing nucleoside triphosphate hydrolases"/>
    <property type="match status" value="1"/>
</dbReference>
<keyword evidence="2 3" id="KW-0505">Motor protein</keyword>
<dbReference type="InterPro" id="IPR027640">
    <property type="entry name" value="Kinesin-like_fam"/>
</dbReference>
<gene>
    <name evidence="7" type="ORF">FCM35_KLT10826</name>
</gene>
<keyword evidence="3" id="KW-0067">ATP-binding</keyword>
<dbReference type="GO" id="GO:0005524">
    <property type="term" value="F:ATP binding"/>
    <property type="evidence" value="ECO:0007669"/>
    <property type="project" value="UniProtKB-UniRule"/>
</dbReference>
<keyword evidence="1" id="KW-0493">Microtubule</keyword>
<dbReference type="PRINTS" id="PR00380">
    <property type="entry name" value="KINESINHEAVY"/>
</dbReference>
<dbReference type="InterPro" id="IPR036961">
    <property type="entry name" value="Kinesin_motor_dom_sf"/>
</dbReference>
<evidence type="ECO:0000313" key="7">
    <source>
        <dbReference type="EMBL" id="KAF3324669.1"/>
    </source>
</evidence>
<dbReference type="GO" id="GO:0003777">
    <property type="term" value="F:microtubule motor activity"/>
    <property type="evidence" value="ECO:0007669"/>
    <property type="project" value="InterPro"/>
</dbReference>
<dbReference type="InterPro" id="IPR027417">
    <property type="entry name" value="P-loop_NTPase"/>
</dbReference>
<comment type="similarity">
    <text evidence="3">Belongs to the TRAFAC class myosin-kinesin ATPase superfamily. Kinesin family.</text>
</comment>
<reference evidence="7" key="1">
    <citation type="submission" date="2020-01" db="EMBL/GenBank/DDBJ databases">
        <title>Genome sequence of Kobresia littledalei, the first chromosome-level genome in the family Cyperaceae.</title>
        <authorList>
            <person name="Qu G."/>
        </authorList>
    </citation>
    <scope>NUCLEOTIDE SEQUENCE</scope>
    <source>
        <strain evidence="7">C.B.Clarke</strain>
        <tissue evidence="7">Leaf</tissue>
    </source>
</reference>
<accession>A0A833QLD7</accession>
<organism evidence="7 8">
    <name type="scientific">Carex littledalei</name>
    <dbReference type="NCBI Taxonomy" id="544730"/>
    <lineage>
        <taxon>Eukaryota</taxon>
        <taxon>Viridiplantae</taxon>
        <taxon>Streptophyta</taxon>
        <taxon>Embryophyta</taxon>
        <taxon>Tracheophyta</taxon>
        <taxon>Spermatophyta</taxon>
        <taxon>Magnoliopsida</taxon>
        <taxon>Liliopsida</taxon>
        <taxon>Poales</taxon>
        <taxon>Cyperaceae</taxon>
        <taxon>Cyperoideae</taxon>
        <taxon>Cariceae</taxon>
        <taxon>Carex</taxon>
        <taxon>Carex subgen. Euthyceras</taxon>
    </lineage>
</organism>
<dbReference type="AlphaFoldDB" id="A0A833QLD7"/>
<feature type="binding site" evidence="3">
    <location>
        <begin position="202"/>
        <end position="209"/>
    </location>
    <ligand>
        <name>ATP</name>
        <dbReference type="ChEBI" id="CHEBI:30616"/>
    </ligand>
</feature>
<evidence type="ECO:0000256" key="5">
    <source>
        <dbReference type="SAM" id="MobiDB-lite"/>
    </source>
</evidence>
<sequence>MVFPNISSQEEPLNLGFLIKPLNPLELSPQKEDGSAFPSVKLNRKSRRRSFSFSSLAFQLSASKCNHFSSSSLSNRRNKKRKMEEASVDKMAEQEDITVLRSTYQFLDTKRRVALDKLLDIKGSIRVFCRIRPFNSVENWRNSFPVSVETDKIKIKSLGSKKEFIVDRAFDQNSTQEDVYKEVEPVIKSAFDGHNVCVLTYGQTGTGKTYTMEGVQGNPGIVLRAMKELFREISQEKCENYTLTMSMLEVYMGCLKDLLAPKQHPLRMDPATKSNISIMSRNNGTVEIEGLTDTEIMNFKHASRLYNKGRRARATSWTNVNETSSRSHCLTRIIIREGEKGKVISKIWLVDLGGSERLLKTGAIGQTLDEGKSINLSLSALGDVIAALKQRKHHVPYRNSKLTQILSDSLGEGSRVVMVVHTSPSEDDLLETICTLTFAKRVRSIESNREFSEETKKIRQKRIAELGHIIEEAEKELQILKMQIEKAESPITEKKQAQFADGSPRSPLVLEQVEFTESSQNTEQILKTLGPKMKPRFMEPTVSSKQRQSAAGESIKNLKIAKYGNKRNMNFSGSQSLSVTGPFTSNLKSRSVDQGPRRVSLSSNIPAVRNSLPRHRRRISAC</sequence>
<dbReference type="Pfam" id="PF00225">
    <property type="entry name" value="Kinesin"/>
    <property type="match status" value="1"/>
</dbReference>
<evidence type="ECO:0000256" key="4">
    <source>
        <dbReference type="SAM" id="Coils"/>
    </source>
</evidence>
<feature type="coiled-coil region" evidence="4">
    <location>
        <begin position="463"/>
        <end position="490"/>
    </location>
</feature>
<evidence type="ECO:0000256" key="2">
    <source>
        <dbReference type="ARBA" id="ARBA00023175"/>
    </source>
</evidence>
<feature type="region of interest" description="Disordered" evidence="5">
    <location>
        <begin position="573"/>
        <end position="622"/>
    </location>
</feature>
<feature type="compositionally biased region" description="Basic residues" evidence="5">
    <location>
        <begin position="612"/>
        <end position="622"/>
    </location>
</feature>
<dbReference type="PROSITE" id="PS50067">
    <property type="entry name" value="KINESIN_MOTOR_2"/>
    <property type="match status" value="1"/>
</dbReference>
<evidence type="ECO:0000313" key="8">
    <source>
        <dbReference type="Proteomes" id="UP000623129"/>
    </source>
</evidence>
<dbReference type="GO" id="GO:0008017">
    <property type="term" value="F:microtubule binding"/>
    <property type="evidence" value="ECO:0007669"/>
    <property type="project" value="InterPro"/>
</dbReference>
<dbReference type="GO" id="GO:0007018">
    <property type="term" value="P:microtubule-based movement"/>
    <property type="evidence" value="ECO:0007669"/>
    <property type="project" value="InterPro"/>
</dbReference>
<dbReference type="GO" id="GO:0005874">
    <property type="term" value="C:microtubule"/>
    <property type="evidence" value="ECO:0007669"/>
    <property type="project" value="UniProtKB-KW"/>
</dbReference>
<feature type="domain" description="Kinesin motor" evidence="6">
    <location>
        <begin position="124"/>
        <end position="445"/>
    </location>
</feature>
<dbReference type="OrthoDB" id="3176171at2759"/>
<feature type="compositionally biased region" description="Polar residues" evidence="5">
    <location>
        <begin position="573"/>
        <end position="589"/>
    </location>
</feature>